<evidence type="ECO:0000256" key="7">
    <source>
        <dbReference type="ARBA" id="ARBA00023295"/>
    </source>
</evidence>
<dbReference type="GO" id="GO:0000272">
    <property type="term" value="P:polysaccharide catabolic process"/>
    <property type="evidence" value="ECO:0007669"/>
    <property type="project" value="InterPro"/>
</dbReference>
<reference evidence="10 11" key="1">
    <citation type="journal article" date="2019" name="Int. J. Syst. Evol. Microbiol.">
        <title>The Global Catalogue of Microorganisms (GCM) 10K type strain sequencing project: providing services to taxonomists for standard genome sequencing and annotation.</title>
        <authorList>
            <consortium name="The Broad Institute Genomics Platform"/>
            <consortium name="The Broad Institute Genome Sequencing Center for Infectious Disease"/>
            <person name="Wu L."/>
            <person name="Ma J."/>
        </authorList>
    </citation>
    <scope>NUCLEOTIDE SEQUENCE [LARGE SCALE GENOMIC DNA]</scope>
    <source>
        <strain evidence="10 11">JCM 16328</strain>
    </source>
</reference>
<dbReference type="RefSeq" id="WP_343775956.1">
    <property type="nucleotide sequence ID" value="NZ_BAAADV010000008.1"/>
</dbReference>
<name>A0AAV3TDV2_9EURY</name>
<proteinExistence type="predicted"/>
<feature type="region of interest" description="Disordered" evidence="8">
    <location>
        <begin position="382"/>
        <end position="405"/>
    </location>
</feature>
<feature type="compositionally biased region" description="Basic and acidic residues" evidence="8">
    <location>
        <begin position="382"/>
        <end position="396"/>
    </location>
</feature>
<dbReference type="GO" id="GO:0016985">
    <property type="term" value="F:mannan endo-1,4-beta-mannosidase activity"/>
    <property type="evidence" value="ECO:0007669"/>
    <property type="project" value="TreeGrafter"/>
</dbReference>
<dbReference type="AlphaFoldDB" id="A0AAV3TDV2"/>
<dbReference type="EMBL" id="BAAADV010000008">
    <property type="protein sequence ID" value="GAA0682927.1"/>
    <property type="molecule type" value="Genomic_DNA"/>
</dbReference>
<protein>
    <recommendedName>
        <fullName evidence="3">mannan endo-1,4-beta-mannosidase</fullName>
        <ecNumber evidence="3">3.2.1.78</ecNumber>
    </recommendedName>
</protein>
<evidence type="ECO:0000313" key="10">
    <source>
        <dbReference type="EMBL" id="GAA0682927.1"/>
    </source>
</evidence>
<evidence type="ECO:0000256" key="3">
    <source>
        <dbReference type="ARBA" id="ARBA00012706"/>
    </source>
</evidence>
<comment type="subcellular location">
    <subcellularLocation>
        <location evidence="2">Secreted</location>
    </subcellularLocation>
</comment>
<evidence type="ECO:0000256" key="5">
    <source>
        <dbReference type="ARBA" id="ARBA00022729"/>
    </source>
</evidence>
<feature type="domain" description="Glycoside hydrolase family 5" evidence="9">
    <location>
        <begin position="37"/>
        <end position="346"/>
    </location>
</feature>
<keyword evidence="6" id="KW-0378">Hydrolase</keyword>
<dbReference type="EC" id="3.2.1.78" evidence="3"/>
<evidence type="ECO:0000256" key="6">
    <source>
        <dbReference type="ARBA" id="ARBA00022801"/>
    </source>
</evidence>
<comment type="catalytic activity">
    <reaction evidence="1">
        <text>Random hydrolysis of (1-&gt;4)-beta-D-mannosidic linkages in mannans, galactomannans and glucomannans.</text>
        <dbReference type="EC" id="3.2.1.78"/>
    </reaction>
</comment>
<evidence type="ECO:0000256" key="2">
    <source>
        <dbReference type="ARBA" id="ARBA00004613"/>
    </source>
</evidence>
<evidence type="ECO:0000256" key="4">
    <source>
        <dbReference type="ARBA" id="ARBA00022525"/>
    </source>
</evidence>
<dbReference type="InterPro" id="IPR045053">
    <property type="entry name" value="MAN-like"/>
</dbReference>
<dbReference type="Pfam" id="PF26410">
    <property type="entry name" value="GH5_mannosidase"/>
    <property type="match status" value="1"/>
</dbReference>
<organism evidence="10 11">
    <name type="scientific">Natronoarchaeum mannanilyticum</name>
    <dbReference type="NCBI Taxonomy" id="926360"/>
    <lineage>
        <taxon>Archaea</taxon>
        <taxon>Methanobacteriati</taxon>
        <taxon>Methanobacteriota</taxon>
        <taxon>Stenosarchaea group</taxon>
        <taxon>Halobacteria</taxon>
        <taxon>Halobacteriales</taxon>
        <taxon>Natronoarchaeaceae</taxon>
    </lineage>
</organism>
<dbReference type="Proteomes" id="UP001500420">
    <property type="component" value="Unassembled WGS sequence"/>
</dbReference>
<dbReference type="Gene3D" id="3.20.20.80">
    <property type="entry name" value="Glycosidases"/>
    <property type="match status" value="1"/>
</dbReference>
<dbReference type="SUPFAM" id="SSF51445">
    <property type="entry name" value="(Trans)glycosidases"/>
    <property type="match status" value="1"/>
</dbReference>
<keyword evidence="11" id="KW-1185">Reference proteome</keyword>
<sequence length="405" mass="46146">MVRRRTILRNGSTIAGSLALPGFASASSDTAASRPDDFLETNGTSFSIGRRSHYLSGTNNFWLADVWTTRDEVDAALDQAAALGLNTVRTWAFCAGREGHCFQPTKGEYNEAAFEHLDYVIEAAAKRGIRLILPLANNWGAYGGMEKYVEWSDTAEEHDDFYTDPEARQLYRDFVKKVVTRTNSISGIQYTEDPTVAMWELGNEPRAQQKGVDVLGDWIKEISGYIKDLDPNHLVSTGMEGFYNSDGDDWLRDGSQGTAYVDHHRIDTIDACSFHLYPDHWGVTPEYGTEWIEDHVRDARQRVGKPAYLGEFGIQVDRDASDAEQIARRNEIYDTWYDRLDDLDADGGVVWQLTLKKRAQYDDGFYVFPDDDRTTRRIERFANRMDAKSGRPLHADQKRRRTRHD</sequence>
<keyword evidence="5" id="KW-0732">Signal</keyword>
<evidence type="ECO:0000313" key="11">
    <source>
        <dbReference type="Proteomes" id="UP001500420"/>
    </source>
</evidence>
<gene>
    <name evidence="10" type="ORF">GCM10009020_35340</name>
</gene>
<keyword evidence="4" id="KW-0964">Secreted</keyword>
<keyword evidence="7" id="KW-0326">Glycosidase</keyword>
<comment type="caution">
    <text evidence="10">The sequence shown here is derived from an EMBL/GenBank/DDBJ whole genome shotgun (WGS) entry which is preliminary data.</text>
</comment>
<evidence type="ECO:0000256" key="1">
    <source>
        <dbReference type="ARBA" id="ARBA00001678"/>
    </source>
</evidence>
<evidence type="ECO:0000259" key="9">
    <source>
        <dbReference type="Pfam" id="PF26410"/>
    </source>
</evidence>
<accession>A0AAV3TDV2</accession>
<dbReference type="InterPro" id="IPR017853">
    <property type="entry name" value="GH"/>
</dbReference>
<dbReference type="PANTHER" id="PTHR31451">
    <property type="match status" value="1"/>
</dbReference>
<dbReference type="GO" id="GO:0005576">
    <property type="term" value="C:extracellular region"/>
    <property type="evidence" value="ECO:0007669"/>
    <property type="project" value="UniProtKB-SubCell"/>
</dbReference>
<dbReference type="InterPro" id="IPR001547">
    <property type="entry name" value="Glyco_hydro_5"/>
</dbReference>
<evidence type="ECO:0000256" key="8">
    <source>
        <dbReference type="SAM" id="MobiDB-lite"/>
    </source>
</evidence>
<dbReference type="PANTHER" id="PTHR31451:SF39">
    <property type="entry name" value="MANNAN ENDO-1,4-BETA-MANNOSIDASE 1"/>
    <property type="match status" value="1"/>
</dbReference>